<evidence type="ECO:0000313" key="2">
    <source>
        <dbReference type="EMBL" id="TFK93139.1"/>
    </source>
</evidence>
<evidence type="ECO:0000313" key="3">
    <source>
        <dbReference type="Proteomes" id="UP000308197"/>
    </source>
</evidence>
<dbReference type="Proteomes" id="UP000308197">
    <property type="component" value="Unassembled WGS sequence"/>
</dbReference>
<gene>
    <name evidence="2" type="ORF">K466DRAFT_594608</name>
</gene>
<protein>
    <submittedName>
        <fullName evidence="2">Uncharacterized protein</fullName>
    </submittedName>
</protein>
<sequence length="167" mass="18842">MRVERTVQRSPPPAAPDVSASSTLPLDQVTVYGRDAEPPILFSDSIVYDYTFSSTGRPLLARAVVAIGVLHRHTPNDYLYRYQGFWKAGLLFRILYPRAGDLCSRSSMKVPMHQPEEHRSKTITPKGAGTFWTFFYIVTGWDIEAEYQRLSAPLSEAETELQSSLND</sequence>
<organism evidence="2 3">
    <name type="scientific">Polyporus arcularius HHB13444</name>
    <dbReference type="NCBI Taxonomy" id="1314778"/>
    <lineage>
        <taxon>Eukaryota</taxon>
        <taxon>Fungi</taxon>
        <taxon>Dikarya</taxon>
        <taxon>Basidiomycota</taxon>
        <taxon>Agaricomycotina</taxon>
        <taxon>Agaricomycetes</taxon>
        <taxon>Polyporales</taxon>
        <taxon>Polyporaceae</taxon>
        <taxon>Polyporus</taxon>
    </lineage>
</organism>
<dbReference type="EMBL" id="ML210986">
    <property type="protein sequence ID" value="TFK93139.1"/>
    <property type="molecule type" value="Genomic_DNA"/>
</dbReference>
<dbReference type="AlphaFoldDB" id="A0A5C3PWP0"/>
<evidence type="ECO:0000256" key="1">
    <source>
        <dbReference type="SAM" id="MobiDB-lite"/>
    </source>
</evidence>
<dbReference type="InParanoid" id="A0A5C3PWP0"/>
<name>A0A5C3PWP0_9APHY</name>
<keyword evidence="3" id="KW-1185">Reference proteome</keyword>
<reference evidence="2 3" key="1">
    <citation type="journal article" date="2019" name="Nat. Ecol. Evol.">
        <title>Megaphylogeny resolves global patterns of mushroom evolution.</title>
        <authorList>
            <person name="Varga T."/>
            <person name="Krizsan K."/>
            <person name="Foldi C."/>
            <person name="Dima B."/>
            <person name="Sanchez-Garcia M."/>
            <person name="Sanchez-Ramirez S."/>
            <person name="Szollosi G.J."/>
            <person name="Szarkandi J.G."/>
            <person name="Papp V."/>
            <person name="Albert L."/>
            <person name="Andreopoulos W."/>
            <person name="Angelini C."/>
            <person name="Antonin V."/>
            <person name="Barry K.W."/>
            <person name="Bougher N.L."/>
            <person name="Buchanan P."/>
            <person name="Buyck B."/>
            <person name="Bense V."/>
            <person name="Catcheside P."/>
            <person name="Chovatia M."/>
            <person name="Cooper J."/>
            <person name="Damon W."/>
            <person name="Desjardin D."/>
            <person name="Finy P."/>
            <person name="Geml J."/>
            <person name="Haridas S."/>
            <person name="Hughes K."/>
            <person name="Justo A."/>
            <person name="Karasinski D."/>
            <person name="Kautmanova I."/>
            <person name="Kiss B."/>
            <person name="Kocsube S."/>
            <person name="Kotiranta H."/>
            <person name="LaButti K.M."/>
            <person name="Lechner B.E."/>
            <person name="Liimatainen K."/>
            <person name="Lipzen A."/>
            <person name="Lukacs Z."/>
            <person name="Mihaltcheva S."/>
            <person name="Morgado L.N."/>
            <person name="Niskanen T."/>
            <person name="Noordeloos M.E."/>
            <person name="Ohm R.A."/>
            <person name="Ortiz-Santana B."/>
            <person name="Ovrebo C."/>
            <person name="Racz N."/>
            <person name="Riley R."/>
            <person name="Savchenko A."/>
            <person name="Shiryaev A."/>
            <person name="Soop K."/>
            <person name="Spirin V."/>
            <person name="Szebenyi C."/>
            <person name="Tomsovsky M."/>
            <person name="Tulloss R.E."/>
            <person name="Uehling J."/>
            <person name="Grigoriev I.V."/>
            <person name="Vagvolgyi C."/>
            <person name="Papp T."/>
            <person name="Martin F.M."/>
            <person name="Miettinen O."/>
            <person name="Hibbett D.S."/>
            <person name="Nagy L.G."/>
        </authorList>
    </citation>
    <scope>NUCLEOTIDE SEQUENCE [LARGE SCALE GENOMIC DNA]</scope>
    <source>
        <strain evidence="2 3">HHB13444</strain>
    </source>
</reference>
<feature type="region of interest" description="Disordered" evidence="1">
    <location>
        <begin position="1"/>
        <end position="21"/>
    </location>
</feature>
<proteinExistence type="predicted"/>
<accession>A0A5C3PWP0</accession>